<reference evidence="1 2" key="1">
    <citation type="submission" date="2017-01" db="EMBL/GenBank/DDBJ databases">
        <title>Novel large sulfur bacteria in the metagenomes of groundwater-fed chemosynthetic microbial mats in the Lake Huron basin.</title>
        <authorList>
            <person name="Sharrar A.M."/>
            <person name="Flood B.E."/>
            <person name="Bailey J.V."/>
            <person name="Jones D.S."/>
            <person name="Biddanda B."/>
            <person name="Ruberg S.A."/>
            <person name="Marcus D.N."/>
            <person name="Dick G.J."/>
        </authorList>
    </citation>
    <scope>NUCLEOTIDE SEQUENCE [LARGE SCALE GENOMIC DNA]</scope>
    <source>
        <strain evidence="1">A8</strain>
    </source>
</reference>
<comment type="caution">
    <text evidence="1">The sequence shown here is derived from an EMBL/GenBank/DDBJ whole genome shotgun (WGS) entry which is preliminary data.</text>
</comment>
<feature type="non-terminal residue" evidence="1">
    <location>
        <position position="1"/>
    </location>
</feature>
<sequence length="70" mass="8023">LNQLMLEAKNEGMIISESTTKILDQSSYLPMVKSIARVEGAWTKEIIEERTVRIADLAWQHIAPWLNIEV</sequence>
<gene>
    <name evidence="1" type="ORF">BWK73_14145</name>
</gene>
<name>A0A1Y1QSR0_9GAMM</name>
<organism evidence="1 2">
    <name type="scientific">Thiothrix lacustris</name>
    <dbReference type="NCBI Taxonomy" id="525917"/>
    <lineage>
        <taxon>Bacteria</taxon>
        <taxon>Pseudomonadati</taxon>
        <taxon>Pseudomonadota</taxon>
        <taxon>Gammaproteobacteria</taxon>
        <taxon>Thiotrichales</taxon>
        <taxon>Thiotrichaceae</taxon>
        <taxon>Thiothrix</taxon>
    </lineage>
</organism>
<dbReference type="Proteomes" id="UP000192491">
    <property type="component" value="Unassembled WGS sequence"/>
</dbReference>
<evidence type="ECO:0000313" key="2">
    <source>
        <dbReference type="Proteomes" id="UP000192491"/>
    </source>
</evidence>
<proteinExistence type="predicted"/>
<evidence type="ECO:0000313" key="1">
    <source>
        <dbReference type="EMBL" id="OQX12709.1"/>
    </source>
</evidence>
<protein>
    <submittedName>
        <fullName evidence="1">Uncharacterized protein</fullName>
    </submittedName>
</protein>
<dbReference type="EMBL" id="MTEJ01000060">
    <property type="protein sequence ID" value="OQX12709.1"/>
    <property type="molecule type" value="Genomic_DNA"/>
</dbReference>
<dbReference type="AlphaFoldDB" id="A0A1Y1QSR0"/>
<accession>A0A1Y1QSR0</accession>